<feature type="compositionally biased region" description="Low complexity" evidence="2">
    <location>
        <begin position="287"/>
        <end position="303"/>
    </location>
</feature>
<dbReference type="AlphaFoldDB" id="A0A5B9VTK6"/>
<feature type="region of interest" description="Disordered" evidence="2">
    <location>
        <begin position="283"/>
        <end position="310"/>
    </location>
</feature>
<dbReference type="PROSITE" id="PS50005">
    <property type="entry name" value="TPR"/>
    <property type="match status" value="1"/>
</dbReference>
<evidence type="ECO:0000256" key="1">
    <source>
        <dbReference type="PROSITE-ProRule" id="PRU00339"/>
    </source>
</evidence>
<reference evidence="3 4" key="1">
    <citation type="submission" date="2019-08" db="EMBL/GenBank/DDBJ databases">
        <title>Deep-cultivation of Planctomycetes and their phenomic and genomic characterization uncovers novel biology.</title>
        <authorList>
            <person name="Wiegand S."/>
            <person name="Jogler M."/>
            <person name="Boedeker C."/>
            <person name="Pinto D."/>
            <person name="Vollmers J."/>
            <person name="Rivas-Marin E."/>
            <person name="Kohn T."/>
            <person name="Peeters S.H."/>
            <person name="Heuer A."/>
            <person name="Rast P."/>
            <person name="Oberbeckmann S."/>
            <person name="Bunk B."/>
            <person name="Jeske O."/>
            <person name="Meyerdierks A."/>
            <person name="Storesund J.E."/>
            <person name="Kallscheuer N."/>
            <person name="Luecker S."/>
            <person name="Lage O.M."/>
            <person name="Pohl T."/>
            <person name="Merkel B.J."/>
            <person name="Hornburger P."/>
            <person name="Mueller R.-W."/>
            <person name="Bruemmer F."/>
            <person name="Labrenz M."/>
            <person name="Spormann A.M."/>
            <person name="Op den Camp H."/>
            <person name="Overmann J."/>
            <person name="Amann R."/>
            <person name="Jetten M.S.M."/>
            <person name="Mascher T."/>
            <person name="Medema M.H."/>
            <person name="Devos D.P."/>
            <person name="Kaster A.-K."/>
            <person name="Ovreas L."/>
            <person name="Rohde M."/>
            <person name="Galperin M.Y."/>
            <person name="Jogler C."/>
        </authorList>
    </citation>
    <scope>NUCLEOTIDE SEQUENCE [LARGE SCALE GENOMIC DNA]</scope>
    <source>
        <strain evidence="3 4">OJF2</strain>
    </source>
</reference>
<evidence type="ECO:0000313" key="3">
    <source>
        <dbReference type="EMBL" id="QEH31612.1"/>
    </source>
</evidence>
<protein>
    <submittedName>
        <fullName evidence="3">Tetratricopeptide repeat protein</fullName>
    </submittedName>
</protein>
<dbReference type="OrthoDB" id="105319at2"/>
<name>A0A5B9VTK6_9BACT</name>
<dbReference type="EMBL" id="CP042997">
    <property type="protein sequence ID" value="QEH31612.1"/>
    <property type="molecule type" value="Genomic_DNA"/>
</dbReference>
<dbReference type="Gene3D" id="1.25.40.10">
    <property type="entry name" value="Tetratricopeptide repeat domain"/>
    <property type="match status" value="1"/>
</dbReference>
<dbReference type="Proteomes" id="UP000324233">
    <property type="component" value="Chromosome"/>
</dbReference>
<dbReference type="RefSeq" id="WP_148590216.1">
    <property type="nucleotide sequence ID" value="NZ_CP042997.1"/>
</dbReference>
<keyword evidence="4" id="KW-1185">Reference proteome</keyword>
<accession>A0A5B9VTK6</accession>
<sequence>MPFREGVGIRSSRVRSAAWAFAIVGLVGGFGPGPVPGAAARGQQATTGAKPQDDRARALELVDEHRDLEALPLLEALAKANPADREVQERLAQALVTQSATVKPEEGAALRRRARAILVELKKTGDLSDLSELLASGIPADGAMPSFSTNAEVAAAIKEGEAAFGRRDFEAARAAYTRAIRLDPGSYIAALFVGDTYFAEGKLREAGTWFERAIVADRDQESAHRYLGDTHVRAGRPASARLCYVDAIIAEPYKRQTWAVLARWAEANKVRFGHPRVIPEELDPTEAGGDASKAKAAAAVKPGGPDDGRSEWHRYAEARAAWAKSKFKEAHPAEPAYRHSLAEEVDALRQVARAIEADVKSGRVKEPHPCFAQLIRLDKDGLLEAHILYARADAGIAKDYEGYRASHRGELRRYLSTWVVPFEPRTAEGPGATSRR</sequence>
<keyword evidence="1" id="KW-0802">TPR repeat</keyword>
<gene>
    <name evidence="3" type="ORF">OJF2_00770</name>
</gene>
<dbReference type="Pfam" id="PF13432">
    <property type="entry name" value="TPR_16"/>
    <property type="match status" value="1"/>
</dbReference>
<evidence type="ECO:0000256" key="2">
    <source>
        <dbReference type="SAM" id="MobiDB-lite"/>
    </source>
</evidence>
<proteinExistence type="predicted"/>
<evidence type="ECO:0000313" key="4">
    <source>
        <dbReference type="Proteomes" id="UP000324233"/>
    </source>
</evidence>
<feature type="repeat" description="TPR" evidence="1">
    <location>
        <begin position="153"/>
        <end position="186"/>
    </location>
</feature>
<dbReference type="KEGG" id="agv:OJF2_00770"/>
<dbReference type="SMART" id="SM00028">
    <property type="entry name" value="TPR"/>
    <property type="match status" value="3"/>
</dbReference>
<dbReference type="InterPro" id="IPR011990">
    <property type="entry name" value="TPR-like_helical_dom_sf"/>
</dbReference>
<dbReference type="InterPro" id="IPR019734">
    <property type="entry name" value="TPR_rpt"/>
</dbReference>
<organism evidence="3 4">
    <name type="scientific">Aquisphaera giovannonii</name>
    <dbReference type="NCBI Taxonomy" id="406548"/>
    <lineage>
        <taxon>Bacteria</taxon>
        <taxon>Pseudomonadati</taxon>
        <taxon>Planctomycetota</taxon>
        <taxon>Planctomycetia</taxon>
        <taxon>Isosphaerales</taxon>
        <taxon>Isosphaeraceae</taxon>
        <taxon>Aquisphaera</taxon>
    </lineage>
</organism>
<dbReference type="SUPFAM" id="SSF48452">
    <property type="entry name" value="TPR-like"/>
    <property type="match status" value="1"/>
</dbReference>